<comment type="caution">
    <text evidence="1">The sequence shown here is derived from an EMBL/GenBank/DDBJ whole genome shotgun (WGS) entry which is preliminary data.</text>
</comment>
<organism evidence="1 2">
    <name type="scientific">Thalassiosira oceanica</name>
    <name type="common">Marine diatom</name>
    <dbReference type="NCBI Taxonomy" id="159749"/>
    <lineage>
        <taxon>Eukaryota</taxon>
        <taxon>Sar</taxon>
        <taxon>Stramenopiles</taxon>
        <taxon>Ochrophyta</taxon>
        <taxon>Bacillariophyta</taxon>
        <taxon>Coscinodiscophyceae</taxon>
        <taxon>Thalassiosirophycidae</taxon>
        <taxon>Thalassiosirales</taxon>
        <taxon>Thalassiosiraceae</taxon>
        <taxon>Thalassiosira</taxon>
    </lineage>
</organism>
<name>K0SN80_THAOC</name>
<accession>K0SN80</accession>
<dbReference type="Proteomes" id="UP000266841">
    <property type="component" value="Unassembled WGS sequence"/>
</dbReference>
<dbReference type="AlphaFoldDB" id="K0SN80"/>
<dbReference type="EMBL" id="AGNL01021998">
    <property type="protein sequence ID" value="EJK59927.1"/>
    <property type="molecule type" value="Genomic_DNA"/>
</dbReference>
<keyword evidence="2" id="KW-1185">Reference proteome</keyword>
<proteinExistence type="predicted"/>
<evidence type="ECO:0000313" key="2">
    <source>
        <dbReference type="Proteomes" id="UP000266841"/>
    </source>
</evidence>
<reference evidence="1 2" key="1">
    <citation type="journal article" date="2012" name="Genome Biol.">
        <title>Genome and low-iron response of an oceanic diatom adapted to chronic iron limitation.</title>
        <authorList>
            <person name="Lommer M."/>
            <person name="Specht M."/>
            <person name="Roy A.S."/>
            <person name="Kraemer L."/>
            <person name="Andreson R."/>
            <person name="Gutowska M.A."/>
            <person name="Wolf J."/>
            <person name="Bergner S.V."/>
            <person name="Schilhabel M.B."/>
            <person name="Klostermeier U.C."/>
            <person name="Beiko R.G."/>
            <person name="Rosenstiel P."/>
            <person name="Hippler M."/>
            <person name="Laroche J."/>
        </authorList>
    </citation>
    <scope>NUCLEOTIDE SEQUENCE [LARGE SCALE GENOMIC DNA]</scope>
    <source>
        <strain evidence="1 2">CCMP1005</strain>
    </source>
</reference>
<evidence type="ECO:0000313" key="1">
    <source>
        <dbReference type="EMBL" id="EJK59927.1"/>
    </source>
</evidence>
<sequence length="179" mass="19694">MEAVAVEPDCGGLGHDMDGILGPLPMVLTAADVDIGPRNTEGVTAAPARTSPQPCYATMLAIQTKWWDGGIGHSAVPCDSRSGRNGGFQRFGPCHTQHHQPHPEERISNRQSRLRLDIGGPLNPLNLRKYISIYPLPAASEEDYRAWGEEYRFKRGDKQGTAREYILEEGRAEDDREGA</sequence>
<protein>
    <submittedName>
        <fullName evidence="1">Uncharacterized protein</fullName>
    </submittedName>
</protein>
<gene>
    <name evidence="1" type="ORF">THAOC_19798</name>
</gene>